<evidence type="ECO:0000313" key="3">
    <source>
        <dbReference type="Proteomes" id="UP000026961"/>
    </source>
</evidence>
<feature type="region of interest" description="Disordered" evidence="1">
    <location>
        <begin position="77"/>
        <end position="108"/>
    </location>
</feature>
<organism evidence="2">
    <name type="scientific">Oryza glumipatula</name>
    <dbReference type="NCBI Taxonomy" id="40148"/>
    <lineage>
        <taxon>Eukaryota</taxon>
        <taxon>Viridiplantae</taxon>
        <taxon>Streptophyta</taxon>
        <taxon>Embryophyta</taxon>
        <taxon>Tracheophyta</taxon>
        <taxon>Spermatophyta</taxon>
        <taxon>Magnoliopsida</taxon>
        <taxon>Liliopsida</taxon>
        <taxon>Poales</taxon>
        <taxon>Poaceae</taxon>
        <taxon>BOP clade</taxon>
        <taxon>Oryzoideae</taxon>
        <taxon>Oryzeae</taxon>
        <taxon>Oryzinae</taxon>
        <taxon>Oryza</taxon>
    </lineage>
</organism>
<evidence type="ECO:0008006" key="4">
    <source>
        <dbReference type="Google" id="ProtNLM"/>
    </source>
</evidence>
<dbReference type="AlphaFoldDB" id="A0A0D9ZBY1"/>
<protein>
    <recommendedName>
        <fullName evidence="4">DUF834 domain-containing protein</fullName>
    </recommendedName>
</protein>
<reference evidence="2" key="1">
    <citation type="submission" date="2015-04" db="UniProtKB">
        <authorList>
            <consortium name="EnsemblPlants"/>
        </authorList>
    </citation>
    <scope>IDENTIFICATION</scope>
</reference>
<accession>A0A0D9ZBY1</accession>
<name>A0A0D9ZBY1_9ORYZ</name>
<evidence type="ECO:0000256" key="1">
    <source>
        <dbReference type="SAM" id="MobiDB-lite"/>
    </source>
</evidence>
<sequence>MVEVEAVTPSPPLLLGVACGDEGARAGLPCLGDADVEGGAAVAGGLDLGDVVWAEIDGEVAEVEQLKLRWRRRQLGGRGLGSGKGARKKGSSAVARELGGGERARWWG</sequence>
<feature type="compositionally biased region" description="Basic and acidic residues" evidence="1">
    <location>
        <begin position="99"/>
        <end position="108"/>
    </location>
</feature>
<evidence type="ECO:0000313" key="2">
    <source>
        <dbReference type="EnsemblPlants" id="OGLUM03G30750.1"/>
    </source>
</evidence>
<reference evidence="2" key="2">
    <citation type="submission" date="2018-05" db="EMBL/GenBank/DDBJ databases">
        <title>OgluRS3 (Oryza glumaepatula Reference Sequence Version 3).</title>
        <authorList>
            <person name="Zhang J."/>
            <person name="Kudrna D."/>
            <person name="Lee S."/>
            <person name="Talag J."/>
            <person name="Welchert J."/>
            <person name="Wing R.A."/>
        </authorList>
    </citation>
    <scope>NUCLEOTIDE SEQUENCE [LARGE SCALE GENOMIC DNA]</scope>
</reference>
<dbReference type="Gramene" id="OGLUM03G30750.1">
    <property type="protein sequence ID" value="OGLUM03G30750.1"/>
    <property type="gene ID" value="OGLUM03G30750"/>
</dbReference>
<proteinExistence type="predicted"/>
<keyword evidence="3" id="KW-1185">Reference proteome</keyword>
<dbReference type="Proteomes" id="UP000026961">
    <property type="component" value="Chromosome 3"/>
</dbReference>
<dbReference type="EnsemblPlants" id="OGLUM03G30750.1">
    <property type="protein sequence ID" value="OGLUM03G30750.1"/>
    <property type="gene ID" value="OGLUM03G30750"/>
</dbReference>
<dbReference type="HOGENOM" id="CLU_2201077_0_0_1"/>